<name>H6QVP7_PUCGT</name>
<organism evidence="1 2">
    <name type="scientific">Puccinia graminis f. sp. tritici (strain CRL 75-36-700-3 / race SCCL)</name>
    <name type="common">Black stem rust fungus</name>
    <dbReference type="NCBI Taxonomy" id="418459"/>
    <lineage>
        <taxon>Eukaryota</taxon>
        <taxon>Fungi</taxon>
        <taxon>Dikarya</taxon>
        <taxon>Basidiomycota</taxon>
        <taxon>Pucciniomycotina</taxon>
        <taxon>Pucciniomycetes</taxon>
        <taxon>Pucciniales</taxon>
        <taxon>Pucciniaceae</taxon>
        <taxon>Puccinia</taxon>
    </lineage>
</organism>
<evidence type="ECO:0000313" key="1">
    <source>
        <dbReference type="EMBL" id="EHS63695.1"/>
    </source>
</evidence>
<dbReference type="PANTHER" id="PTHR31912:SF34">
    <property type="entry name" value="NOTOCHORD-RELATED PROTEIN"/>
    <property type="match status" value="1"/>
</dbReference>
<dbReference type="STRING" id="418459.H6QVP7"/>
<dbReference type="OrthoDB" id="2506588at2759"/>
<dbReference type="HOGENOM" id="CLU_1960663_0_0_1"/>
<dbReference type="Proteomes" id="UP000008783">
    <property type="component" value="Unassembled WGS sequence"/>
</dbReference>
<reference evidence="2" key="1">
    <citation type="journal article" date="2011" name="Proc. Natl. Acad. Sci. U.S.A.">
        <title>Obligate biotrophy features unraveled by the genomic analysis of rust fungi.</title>
        <authorList>
            <person name="Duplessis S."/>
            <person name="Cuomo C.A."/>
            <person name="Lin Y.-C."/>
            <person name="Aerts A."/>
            <person name="Tisserant E."/>
            <person name="Veneault-Fourrey C."/>
            <person name="Joly D.L."/>
            <person name="Hacquard S."/>
            <person name="Amselem J."/>
            <person name="Cantarel B.L."/>
            <person name="Chiu R."/>
            <person name="Coutinho P.M."/>
            <person name="Feau N."/>
            <person name="Field M."/>
            <person name="Frey P."/>
            <person name="Gelhaye E."/>
            <person name="Goldberg J."/>
            <person name="Grabherr M.G."/>
            <person name="Kodira C.D."/>
            <person name="Kohler A."/>
            <person name="Kuees U."/>
            <person name="Lindquist E.A."/>
            <person name="Lucas S.M."/>
            <person name="Mago R."/>
            <person name="Mauceli E."/>
            <person name="Morin E."/>
            <person name="Murat C."/>
            <person name="Pangilinan J.L."/>
            <person name="Park R."/>
            <person name="Pearson M."/>
            <person name="Quesneville H."/>
            <person name="Rouhier N."/>
            <person name="Sakthikumar S."/>
            <person name="Salamov A.A."/>
            <person name="Schmutz J."/>
            <person name="Selles B."/>
            <person name="Shapiro H."/>
            <person name="Tanguay P."/>
            <person name="Tuskan G.A."/>
            <person name="Henrissat B."/>
            <person name="Van de Peer Y."/>
            <person name="Rouze P."/>
            <person name="Ellis J.G."/>
            <person name="Dodds P.N."/>
            <person name="Schein J.E."/>
            <person name="Zhong S."/>
            <person name="Hamelin R.C."/>
            <person name="Grigoriev I.V."/>
            <person name="Szabo L.J."/>
            <person name="Martin F."/>
        </authorList>
    </citation>
    <scope>NUCLEOTIDE SEQUENCE [LARGE SCALE GENOMIC DNA]</scope>
    <source>
        <strain evidence="2">CRL 75-36-700-3 / race SCCL</strain>
    </source>
</reference>
<dbReference type="EMBL" id="DS990048">
    <property type="protein sequence ID" value="EHS63695.1"/>
    <property type="molecule type" value="Genomic_DNA"/>
</dbReference>
<dbReference type="VEuPathDB" id="FungiDB:PGTG_22818"/>
<sequence>MIKISNCFDGCLELRVRFFTFFSFGVVKYLVHDFVGKLSEKQKDELEGRIESFNTSSLNMPKLQPKYLVSHVKSLIGKEFKIFLQAAPFILFPFMDEDQREILISLCTLSSYAFQTHINNMEDFQLNL</sequence>
<keyword evidence="2" id="KW-1185">Reference proteome</keyword>
<accession>H6QVP7</accession>
<protein>
    <submittedName>
        <fullName evidence="1">Uncharacterized protein</fullName>
    </submittedName>
</protein>
<dbReference type="KEGG" id="pgr:PGTG_22818"/>
<dbReference type="PANTHER" id="PTHR31912">
    <property type="entry name" value="IP13529P"/>
    <property type="match status" value="1"/>
</dbReference>
<dbReference type="InParanoid" id="H6QVP7"/>
<gene>
    <name evidence="1" type="ORF">PGTG_22818</name>
</gene>
<proteinExistence type="predicted"/>
<dbReference type="AlphaFoldDB" id="H6QVP7"/>
<evidence type="ECO:0000313" key="2">
    <source>
        <dbReference type="Proteomes" id="UP000008783"/>
    </source>
</evidence>
<dbReference type="RefSeq" id="XP_003890854.1">
    <property type="nucleotide sequence ID" value="XM_003890805.1"/>
</dbReference>
<dbReference type="GeneID" id="13541122"/>